<evidence type="ECO:0000313" key="2">
    <source>
        <dbReference type="Proteomes" id="UP000000442"/>
    </source>
</evidence>
<dbReference type="STRING" id="177437.HRM2_25450"/>
<dbReference type="Proteomes" id="UP000000442">
    <property type="component" value="Chromosome"/>
</dbReference>
<protein>
    <recommendedName>
        <fullName evidence="3">Nucleotidyltransferase family protein</fullName>
    </recommendedName>
</protein>
<dbReference type="EMBL" id="CP001087">
    <property type="protein sequence ID" value="ACN15639.1"/>
    <property type="molecule type" value="Genomic_DNA"/>
</dbReference>
<dbReference type="Pfam" id="PF14907">
    <property type="entry name" value="NTP_transf_5"/>
    <property type="match status" value="1"/>
</dbReference>
<dbReference type="InterPro" id="IPR039498">
    <property type="entry name" value="NTP_transf_5"/>
</dbReference>
<evidence type="ECO:0008006" key="3">
    <source>
        <dbReference type="Google" id="ProtNLM"/>
    </source>
</evidence>
<proteinExistence type="predicted"/>
<name>C0QGZ0_DESAH</name>
<evidence type="ECO:0000313" key="1">
    <source>
        <dbReference type="EMBL" id="ACN15639.1"/>
    </source>
</evidence>
<reference evidence="1 2" key="1">
    <citation type="journal article" date="2009" name="Environ. Microbiol.">
        <title>Genome sequence of Desulfobacterium autotrophicum HRM2, a marine sulfate reducer oxidizing organic carbon completely to carbon dioxide.</title>
        <authorList>
            <person name="Strittmatter A.W."/>
            <person name="Liesegang H."/>
            <person name="Rabus R."/>
            <person name="Decker I."/>
            <person name="Amann J."/>
            <person name="Andres S."/>
            <person name="Henne A."/>
            <person name="Fricke W.F."/>
            <person name="Martinez-Arias R."/>
            <person name="Bartels D."/>
            <person name="Goesmann A."/>
            <person name="Krause L."/>
            <person name="Puehler A."/>
            <person name="Klenk H.P."/>
            <person name="Richter M."/>
            <person name="Schuler M."/>
            <person name="Gloeckner F.O."/>
            <person name="Meyerdierks A."/>
            <person name="Gottschalk G."/>
            <person name="Amann R."/>
        </authorList>
    </citation>
    <scope>NUCLEOTIDE SEQUENCE [LARGE SCALE GENOMIC DNA]</scope>
    <source>
        <strain evidence="2">ATCC 43914 / DSM 3382 / HRM2</strain>
    </source>
</reference>
<dbReference type="KEGG" id="dat:HRM2_25450"/>
<dbReference type="RefSeq" id="WP_015904403.1">
    <property type="nucleotide sequence ID" value="NC_012108.1"/>
</dbReference>
<dbReference type="AlphaFoldDB" id="C0QGZ0"/>
<keyword evidence="2" id="KW-1185">Reference proteome</keyword>
<accession>C0QGZ0</accession>
<dbReference type="eggNOG" id="COG1216">
    <property type="taxonomic scope" value="Bacteria"/>
</dbReference>
<sequence length="348" mass="41241">MWDFKNEFSNDIPERVIKKFQKYFIGNVGRNALLSNEQFKLTDMLEKAGILVMPLKGPFLSYVVYGNDSLRFSSDIDIFVKESHAIEARDLLIANGYQSLDKIDFKYDNFYLKIEHAFNLHNPNNNICVDLQWKILGSYTSEPITIEKIESKLIKQHYGDRFINQLSPEYLLFYLCVHGSKDGWRKFEWICCISEFLKKHTDFDWEEIYRLSKKENCFKKLLLGLFLAKSLCDAPLPQKADTYIKQNPTVINAGRKFIELYLNNKSVAASFTDNSTFSPFNLQIQDDWRNIARYIIRQIFKPTAKDLSLFPLHKKLVFLYYIYRPLRLLWRIFIYSFNKFSRKSSKIF</sequence>
<organism evidence="1 2">
    <name type="scientific">Desulforapulum autotrophicum (strain ATCC 43914 / DSM 3382 / VKM B-1955 / HRM2)</name>
    <name type="common">Desulfobacterium autotrophicum</name>
    <dbReference type="NCBI Taxonomy" id="177437"/>
    <lineage>
        <taxon>Bacteria</taxon>
        <taxon>Pseudomonadati</taxon>
        <taxon>Thermodesulfobacteriota</taxon>
        <taxon>Desulfobacteria</taxon>
        <taxon>Desulfobacterales</taxon>
        <taxon>Desulfobacteraceae</taxon>
        <taxon>Desulforapulum</taxon>
    </lineage>
</organism>
<dbReference type="OrthoDB" id="5366220at2"/>
<dbReference type="HOGENOM" id="CLU_036186_0_0_7"/>
<gene>
    <name evidence="1" type="ordered locus">HRM2_25450</name>
</gene>